<evidence type="ECO:0000259" key="3">
    <source>
        <dbReference type="PROSITE" id="PS51462"/>
    </source>
</evidence>
<dbReference type="RefSeq" id="WP_239076397.1">
    <property type="nucleotide sequence ID" value="NZ_BAAAZM010000002.1"/>
</dbReference>
<protein>
    <submittedName>
        <fullName evidence="4">DNA mismatch repair protein MutT</fullName>
    </submittedName>
</protein>
<comment type="cofactor">
    <cofactor evidence="1">
        <name>Mg(2+)</name>
        <dbReference type="ChEBI" id="CHEBI:18420"/>
    </cofactor>
</comment>
<dbReference type="AlphaFoldDB" id="A0A8J3NC35"/>
<evidence type="ECO:0000256" key="1">
    <source>
        <dbReference type="ARBA" id="ARBA00001946"/>
    </source>
</evidence>
<name>A0A8J3NC35_9ACTN</name>
<dbReference type="InterPro" id="IPR015797">
    <property type="entry name" value="NUDIX_hydrolase-like_dom_sf"/>
</dbReference>
<dbReference type="PANTHER" id="PTHR43046">
    <property type="entry name" value="GDP-MANNOSE MANNOSYL HYDROLASE"/>
    <property type="match status" value="1"/>
</dbReference>
<dbReference type="InterPro" id="IPR000086">
    <property type="entry name" value="NUDIX_hydrolase_dom"/>
</dbReference>
<dbReference type="CDD" id="cd04690">
    <property type="entry name" value="NUDIX_Hydrolase"/>
    <property type="match status" value="1"/>
</dbReference>
<dbReference type="GO" id="GO:0016787">
    <property type="term" value="F:hydrolase activity"/>
    <property type="evidence" value="ECO:0007669"/>
    <property type="project" value="UniProtKB-KW"/>
</dbReference>
<dbReference type="PROSITE" id="PS51462">
    <property type="entry name" value="NUDIX"/>
    <property type="match status" value="1"/>
</dbReference>
<dbReference type="EMBL" id="BOMB01000004">
    <property type="protein sequence ID" value="GID09989.1"/>
    <property type="molecule type" value="Genomic_DNA"/>
</dbReference>
<dbReference type="InterPro" id="IPR020084">
    <property type="entry name" value="NUDIX_hydrolase_CS"/>
</dbReference>
<comment type="caution">
    <text evidence="4">The sequence shown here is derived from an EMBL/GenBank/DDBJ whole genome shotgun (WGS) entry which is preliminary data.</text>
</comment>
<proteinExistence type="predicted"/>
<gene>
    <name evidence="4" type="ORF">Aru02nite_08780</name>
</gene>
<organism evidence="4 5">
    <name type="scientific">Actinocatenispora rupis</name>
    <dbReference type="NCBI Taxonomy" id="519421"/>
    <lineage>
        <taxon>Bacteria</taxon>
        <taxon>Bacillati</taxon>
        <taxon>Actinomycetota</taxon>
        <taxon>Actinomycetes</taxon>
        <taxon>Micromonosporales</taxon>
        <taxon>Micromonosporaceae</taxon>
        <taxon>Actinocatenispora</taxon>
    </lineage>
</organism>
<reference evidence="4" key="1">
    <citation type="submission" date="2021-01" db="EMBL/GenBank/DDBJ databases">
        <title>Whole genome shotgun sequence of Actinocatenispora rupis NBRC 107355.</title>
        <authorList>
            <person name="Komaki H."/>
            <person name="Tamura T."/>
        </authorList>
    </citation>
    <scope>NUCLEOTIDE SEQUENCE</scope>
    <source>
        <strain evidence="4">NBRC 107355</strain>
    </source>
</reference>
<sequence>MPVIHIAAALTTDDRGSCLLVRKRGTSAFMQPGGKIEPGEEPLDALRRELYEELRLTTARADYTEIGVYDEDAANEPGHRVHAHVYQLVVGRDAPVPSAEIAEARWVDPRDTAGLDVAPLTRRHLLPLLST</sequence>
<dbReference type="Gene3D" id="3.90.79.10">
    <property type="entry name" value="Nucleoside Triphosphate Pyrophosphohydrolase"/>
    <property type="match status" value="1"/>
</dbReference>
<keyword evidence="2" id="KW-0378">Hydrolase</keyword>
<dbReference type="SUPFAM" id="SSF55811">
    <property type="entry name" value="Nudix"/>
    <property type="match status" value="1"/>
</dbReference>
<feature type="domain" description="Nudix hydrolase" evidence="3">
    <location>
        <begin position="1"/>
        <end position="130"/>
    </location>
</feature>
<keyword evidence="5" id="KW-1185">Reference proteome</keyword>
<dbReference type="PANTHER" id="PTHR43046:SF2">
    <property type="entry name" value="8-OXO-DGTP DIPHOSPHATASE-RELATED"/>
    <property type="match status" value="1"/>
</dbReference>
<evidence type="ECO:0000313" key="4">
    <source>
        <dbReference type="EMBL" id="GID09989.1"/>
    </source>
</evidence>
<evidence type="ECO:0000256" key="2">
    <source>
        <dbReference type="ARBA" id="ARBA00022801"/>
    </source>
</evidence>
<dbReference type="Proteomes" id="UP000612808">
    <property type="component" value="Unassembled WGS sequence"/>
</dbReference>
<dbReference type="PROSITE" id="PS00893">
    <property type="entry name" value="NUDIX_BOX"/>
    <property type="match status" value="1"/>
</dbReference>
<accession>A0A8J3NC35</accession>
<dbReference type="Pfam" id="PF00293">
    <property type="entry name" value="NUDIX"/>
    <property type="match status" value="1"/>
</dbReference>
<evidence type="ECO:0000313" key="5">
    <source>
        <dbReference type="Proteomes" id="UP000612808"/>
    </source>
</evidence>